<dbReference type="Proteomes" id="UP000007382">
    <property type="component" value="Chromosome"/>
</dbReference>
<keyword evidence="5" id="KW-1185">Reference proteome</keyword>
<dbReference type="InterPro" id="IPR001633">
    <property type="entry name" value="EAL_dom"/>
</dbReference>
<dbReference type="PATRIC" id="fig|1162668.3.peg.2808"/>
<dbReference type="AlphaFoldDB" id="I0IRY4"/>
<dbReference type="InterPro" id="IPR035965">
    <property type="entry name" value="PAS-like_dom_sf"/>
</dbReference>
<dbReference type="Gene3D" id="3.20.20.450">
    <property type="entry name" value="EAL domain"/>
    <property type="match status" value="1"/>
</dbReference>
<evidence type="ECO:0000259" key="3">
    <source>
        <dbReference type="PROSITE" id="PS50887"/>
    </source>
</evidence>
<dbReference type="SMART" id="SM00091">
    <property type="entry name" value="PAS"/>
    <property type="match status" value="2"/>
</dbReference>
<dbReference type="InterPro" id="IPR000700">
    <property type="entry name" value="PAS-assoc_C"/>
</dbReference>
<feature type="domain" description="EAL" evidence="2">
    <location>
        <begin position="597"/>
        <end position="852"/>
    </location>
</feature>
<reference evidence="5" key="2">
    <citation type="submission" date="2012-03" db="EMBL/GenBank/DDBJ databases">
        <title>The complete genome sequence of the pioneer microbe on fresh volcanic deposit, Leptospirillum ferrooxidans strain C2-3.</title>
        <authorList>
            <person name="Fujimura R."/>
            <person name="Sato Y."/>
            <person name="Nishizawa T."/>
            <person name="Nanba K."/>
            <person name="Oshima K."/>
            <person name="Hattori M."/>
            <person name="Kamijo T."/>
            <person name="Ohta H."/>
        </authorList>
    </citation>
    <scope>NUCLEOTIDE SEQUENCE [LARGE SCALE GENOMIC DNA]</scope>
    <source>
        <strain evidence="5">C2-3</strain>
    </source>
</reference>
<dbReference type="NCBIfam" id="TIGR00254">
    <property type="entry name" value="GGDEF"/>
    <property type="match status" value="1"/>
</dbReference>
<dbReference type="NCBIfam" id="TIGR00229">
    <property type="entry name" value="sensory_box"/>
    <property type="match status" value="2"/>
</dbReference>
<dbReference type="OrthoDB" id="9814202at2"/>
<dbReference type="STRING" id="1162668.LFE_2361"/>
<evidence type="ECO:0000313" key="4">
    <source>
        <dbReference type="EMBL" id="BAM08033.1"/>
    </source>
</evidence>
<dbReference type="CDD" id="cd00130">
    <property type="entry name" value="PAS"/>
    <property type="match status" value="2"/>
</dbReference>
<dbReference type="InterPro" id="IPR001610">
    <property type="entry name" value="PAC"/>
</dbReference>
<dbReference type="Pfam" id="PF13426">
    <property type="entry name" value="PAS_9"/>
    <property type="match status" value="2"/>
</dbReference>
<dbReference type="EMBL" id="AP012342">
    <property type="protein sequence ID" value="BAM08033.1"/>
    <property type="molecule type" value="Genomic_DNA"/>
</dbReference>
<dbReference type="PANTHER" id="PTHR44757">
    <property type="entry name" value="DIGUANYLATE CYCLASE DGCP"/>
    <property type="match status" value="1"/>
</dbReference>
<reference evidence="4 5" key="1">
    <citation type="journal article" date="2012" name="J. Bacteriol.">
        <title>Complete Genome Sequence of Leptospirillum ferrooxidans Strain C2-3, Isolated from a Fresh Volcanic Ash Deposit on the Island of Miyake, Japan.</title>
        <authorList>
            <person name="Fujimura R."/>
            <person name="Sato Y."/>
            <person name="Nishizawa T."/>
            <person name="Oshima K."/>
            <person name="Kim S.-W."/>
            <person name="Hattori M."/>
            <person name="Kamijo T."/>
            <person name="Ohta H."/>
        </authorList>
    </citation>
    <scope>NUCLEOTIDE SEQUENCE [LARGE SCALE GENOMIC DNA]</scope>
    <source>
        <strain evidence="4 5">C2-3</strain>
    </source>
</reference>
<evidence type="ECO:0000259" key="2">
    <source>
        <dbReference type="PROSITE" id="PS50883"/>
    </source>
</evidence>
<dbReference type="KEGG" id="lfc:LFE_2361"/>
<dbReference type="CDD" id="cd01948">
    <property type="entry name" value="EAL"/>
    <property type="match status" value="1"/>
</dbReference>
<proteinExistence type="predicted"/>
<organism evidence="4 5">
    <name type="scientific">Leptospirillum ferrooxidans (strain C2-3)</name>
    <dbReference type="NCBI Taxonomy" id="1162668"/>
    <lineage>
        <taxon>Bacteria</taxon>
        <taxon>Pseudomonadati</taxon>
        <taxon>Nitrospirota</taxon>
        <taxon>Nitrospiria</taxon>
        <taxon>Nitrospirales</taxon>
        <taxon>Nitrospiraceae</taxon>
        <taxon>Leptospirillum</taxon>
    </lineage>
</organism>
<sequence length="860" mass="98667">MESQGLFDSGRFFEQAPDGIFFMDPDSLIVLQANGVFCRMLGYQGPDQIVGKPVSIFTNSSESKTRQVIRSLDRSGFHSQKANRRFRRLDGTRIHVSVSYSCITYGQTRAIMAHVRDVSREMETETFKQISLELDRMILLGEPLDSLLSMIVKRLDESFHFLMTYFSMPNPDGTIRYVEIASSVPDFPKLFLEASGHFRWDTPPGIHRVSSKSLHTRKPLFVTLEDFRDSPLFSWYEEVGLSVSQVIPILRKDKSLLPWGTLTVNSQHEQDISPGFREQLIEFSEKIRLAFIRYEEQNQLRLQKAALDSSRTPFFIATPDGRIQWANRAFFFMIRYPHAEPCDFFIRELFPPSNVGGELSLEEVCASKEFYQGEFQGVSHDGTAFLTETVVSPLMDEKGTVNQILVHQKDITLDKEQERKIWRLAHIDSLTGLLNRNAFMAEFKRKIQIQRESVSEMALLFIDLDGFKEINDSLGHSIGDQLLCIMAERLLKMAHHEDLVGRIGGDEFLLLCPVDPDRSLLNEFLKRFIRVMSAPVQIDEHLLVTTVSVGVSLFPDDGEDETLLLRRSDIAMYHAKSLGKNTVQFFDPKFEEKIQTRYEKTQSLRNAILRKEFVFCYQPQINVENNKIVGVEALIRWNKPGEKVPLSPSHFISLAEETGLIVPIGEWGLQTVLETIRRLKRKGFPPIRVALNFSARQFWNNNFWDTLLTTLDQNREILGWLSIELTESLLMKDIRESKSRLDQLRSMNVRISIDDFGIGYSSLSYLTQLVTDEIKVPQEFVLRMRENPTDMALVKTIIQMAENLNLDLVGEGAQTPEEVAILKSLSCPVIQGFALSRPLPIDELEVFLTQYTREHPENVP</sequence>
<evidence type="ECO:0000313" key="5">
    <source>
        <dbReference type="Proteomes" id="UP000007382"/>
    </source>
</evidence>
<dbReference type="SMART" id="SM00086">
    <property type="entry name" value="PAC"/>
    <property type="match status" value="2"/>
</dbReference>
<dbReference type="SUPFAM" id="SSF55785">
    <property type="entry name" value="PYP-like sensor domain (PAS domain)"/>
    <property type="match status" value="2"/>
</dbReference>
<dbReference type="SMART" id="SM00052">
    <property type="entry name" value="EAL"/>
    <property type="match status" value="1"/>
</dbReference>
<dbReference type="CDD" id="cd01949">
    <property type="entry name" value="GGDEF"/>
    <property type="match status" value="1"/>
</dbReference>
<dbReference type="PROSITE" id="PS50883">
    <property type="entry name" value="EAL"/>
    <property type="match status" value="1"/>
</dbReference>
<dbReference type="InterPro" id="IPR000160">
    <property type="entry name" value="GGDEF_dom"/>
</dbReference>
<dbReference type="PROSITE" id="PS50113">
    <property type="entry name" value="PAC"/>
    <property type="match status" value="1"/>
</dbReference>
<dbReference type="PANTHER" id="PTHR44757:SF2">
    <property type="entry name" value="BIOFILM ARCHITECTURE MAINTENANCE PROTEIN MBAA"/>
    <property type="match status" value="1"/>
</dbReference>
<dbReference type="Gene3D" id="3.30.70.270">
    <property type="match status" value="1"/>
</dbReference>
<dbReference type="InterPro" id="IPR035919">
    <property type="entry name" value="EAL_sf"/>
</dbReference>
<dbReference type="InterPro" id="IPR052155">
    <property type="entry name" value="Biofilm_reg_signaling"/>
</dbReference>
<name>I0IRY4_LEPFC</name>
<dbReference type="PROSITE" id="PS50887">
    <property type="entry name" value="GGDEF"/>
    <property type="match status" value="1"/>
</dbReference>
<dbReference type="Pfam" id="PF00563">
    <property type="entry name" value="EAL"/>
    <property type="match status" value="1"/>
</dbReference>
<accession>I0IRY4</accession>
<dbReference type="InterPro" id="IPR043128">
    <property type="entry name" value="Rev_trsase/Diguanyl_cyclase"/>
</dbReference>
<dbReference type="eggNOG" id="COG5001">
    <property type="taxonomic scope" value="Bacteria"/>
</dbReference>
<evidence type="ECO:0000259" key="1">
    <source>
        <dbReference type="PROSITE" id="PS50113"/>
    </source>
</evidence>
<dbReference type="HOGENOM" id="CLU_000445_70_34_0"/>
<dbReference type="SUPFAM" id="SSF55073">
    <property type="entry name" value="Nucleotide cyclase"/>
    <property type="match status" value="1"/>
</dbReference>
<dbReference type="Gene3D" id="3.30.450.20">
    <property type="entry name" value="PAS domain"/>
    <property type="match status" value="2"/>
</dbReference>
<feature type="domain" description="PAC" evidence="1">
    <location>
        <begin position="371"/>
        <end position="423"/>
    </location>
</feature>
<protein>
    <submittedName>
        <fullName evidence="4">Putative diguanylate cyclase/phosphodiesterase with PAS/PAC sensor(S)</fullName>
    </submittedName>
</protein>
<dbReference type="Pfam" id="PF00990">
    <property type="entry name" value="GGDEF"/>
    <property type="match status" value="1"/>
</dbReference>
<dbReference type="InterPro" id="IPR000014">
    <property type="entry name" value="PAS"/>
</dbReference>
<dbReference type="SMART" id="SM00267">
    <property type="entry name" value="GGDEF"/>
    <property type="match status" value="1"/>
</dbReference>
<dbReference type="RefSeq" id="WP_014450516.1">
    <property type="nucleotide sequence ID" value="NC_017094.1"/>
</dbReference>
<dbReference type="InterPro" id="IPR029787">
    <property type="entry name" value="Nucleotide_cyclase"/>
</dbReference>
<dbReference type="SUPFAM" id="SSF141868">
    <property type="entry name" value="EAL domain-like"/>
    <property type="match status" value="1"/>
</dbReference>
<feature type="domain" description="GGDEF" evidence="3">
    <location>
        <begin position="455"/>
        <end position="588"/>
    </location>
</feature>
<gene>
    <name evidence="4" type="ordered locus">LFE_2361</name>
</gene>